<dbReference type="Proteomes" id="UP000239239">
    <property type="component" value="Unassembled WGS sequence"/>
</dbReference>
<dbReference type="InterPro" id="IPR052163">
    <property type="entry name" value="DGC-Regulatory_Protein"/>
</dbReference>
<dbReference type="AlphaFoldDB" id="A0A2S6EV92"/>
<dbReference type="CDD" id="cd01949">
    <property type="entry name" value="GGDEF"/>
    <property type="match status" value="1"/>
</dbReference>
<protein>
    <submittedName>
        <fullName evidence="1">GGDEF domain-containing protein</fullName>
    </submittedName>
</protein>
<dbReference type="EMBL" id="PQWY01000019">
    <property type="protein sequence ID" value="PPK29109.1"/>
    <property type="molecule type" value="Genomic_DNA"/>
</dbReference>
<comment type="caution">
    <text evidence="1">The sequence shown here is derived from an EMBL/GenBank/DDBJ whole genome shotgun (WGS) entry which is preliminary data.</text>
</comment>
<evidence type="ECO:0000313" key="2">
    <source>
        <dbReference type="Proteomes" id="UP000239239"/>
    </source>
</evidence>
<evidence type="ECO:0000313" key="1">
    <source>
        <dbReference type="EMBL" id="PPK29109.1"/>
    </source>
</evidence>
<organism evidence="1 2">
    <name type="scientific">Legionella pneumophila</name>
    <dbReference type="NCBI Taxonomy" id="446"/>
    <lineage>
        <taxon>Bacteria</taxon>
        <taxon>Pseudomonadati</taxon>
        <taxon>Pseudomonadota</taxon>
        <taxon>Gammaproteobacteria</taxon>
        <taxon>Legionellales</taxon>
        <taxon>Legionellaceae</taxon>
        <taxon>Legionella</taxon>
    </lineage>
</organism>
<dbReference type="RefSeq" id="WP_027229069.1">
    <property type="nucleotide sequence ID" value="NZ_CP017601.1"/>
</dbReference>
<dbReference type="NCBIfam" id="TIGR00254">
    <property type="entry name" value="GGDEF"/>
    <property type="match status" value="1"/>
</dbReference>
<dbReference type="SUPFAM" id="SSF55073">
    <property type="entry name" value="Nucleotide cyclase"/>
    <property type="match status" value="1"/>
</dbReference>
<dbReference type="PANTHER" id="PTHR46663">
    <property type="entry name" value="DIGUANYLATE CYCLASE DGCT-RELATED"/>
    <property type="match status" value="1"/>
</dbReference>
<dbReference type="Pfam" id="PF00990">
    <property type="entry name" value="GGDEF"/>
    <property type="match status" value="1"/>
</dbReference>
<dbReference type="InterPro" id="IPR043128">
    <property type="entry name" value="Rev_trsase/Diguanyl_cyclase"/>
</dbReference>
<accession>A0A2S6EV92</accession>
<sequence>MSLLKKTKERDYSILVTTQDQQRKRHLLSVISIELLILGLLLIITNLCLLRAWLIVSMLIVGILILLGNLILIKKNFNLALSGHILNVLVLSIIIGGNLIVGKTTMSYLGWFYVSPIIAFATLGLAGLVVYGLLAIGAMFLFVFEFYIPIYSISQEYVFFLDNTNHLFIFALIFTVLYHFLIQNSQYELLLKEQNYLLIADKEKFHYLSHHDSLTNLPNRSYFHAHLQTLLENTDTKKEAITLYFMDLDKFKPINDEYGHEFGDHLLLLTSKRLQSCFRKNDFIARLGGDEFTAIIVHKPHDQIADALTLRVEQEFKQPFLINGQTIHCSISVGMANCPQNAKNAEDLLKCADKAMYDNKKKKYQPLKQTT</sequence>
<gene>
    <name evidence="1" type="ORF">C3928_14125</name>
</gene>
<dbReference type="InterPro" id="IPR000160">
    <property type="entry name" value="GGDEF_dom"/>
</dbReference>
<reference evidence="1 2" key="1">
    <citation type="submission" date="2018-02" db="EMBL/GenBank/DDBJ databases">
        <title>Draft genome sequences of four Legionella pneumophila clinical strains isolated in Ontario.</title>
        <authorList>
            <person name="Fortuna A."/>
            <person name="Ramnarine R."/>
            <person name="Li A."/>
            <person name="Frantz C."/>
            <person name="Mallo G."/>
        </authorList>
    </citation>
    <scope>NUCLEOTIDE SEQUENCE [LARGE SCALE GENOMIC DNA]</scope>
    <source>
        <strain evidence="1 2">LG61</strain>
    </source>
</reference>
<dbReference type="PROSITE" id="PS50887">
    <property type="entry name" value="GGDEF"/>
    <property type="match status" value="1"/>
</dbReference>
<dbReference type="PANTHER" id="PTHR46663:SF2">
    <property type="entry name" value="GGDEF DOMAIN-CONTAINING PROTEIN"/>
    <property type="match status" value="1"/>
</dbReference>
<dbReference type="OrthoDB" id="9812358at2"/>
<proteinExistence type="predicted"/>
<dbReference type="Gene3D" id="3.30.70.270">
    <property type="match status" value="1"/>
</dbReference>
<dbReference type="InterPro" id="IPR029787">
    <property type="entry name" value="Nucleotide_cyclase"/>
</dbReference>
<name>A0A2S6EV92_LEGPN</name>
<dbReference type="SMART" id="SM00267">
    <property type="entry name" value="GGDEF"/>
    <property type="match status" value="1"/>
</dbReference>